<feature type="binding site" evidence="13 14">
    <location>
        <position position="57"/>
    </location>
    <ligand>
        <name>ATP</name>
        <dbReference type="ChEBI" id="CHEBI:30616"/>
    </ligand>
</feature>
<dbReference type="AlphaFoldDB" id="A0A0A3ALM6"/>
<comment type="subcellular location">
    <subcellularLocation>
        <location evidence="13">Cytoplasm</location>
    </subcellularLocation>
</comment>
<proteinExistence type="inferred from homology"/>
<dbReference type="InterPro" id="IPR034907">
    <property type="entry name" value="NDK-like_dom"/>
</dbReference>
<dbReference type="Proteomes" id="UP000030380">
    <property type="component" value="Unassembled WGS sequence"/>
</dbReference>
<comment type="subunit">
    <text evidence="13">Homotetramer.</text>
</comment>
<dbReference type="GO" id="GO:0005737">
    <property type="term" value="C:cytoplasm"/>
    <property type="evidence" value="ECO:0007669"/>
    <property type="project" value="UniProtKB-SubCell"/>
</dbReference>
<evidence type="ECO:0000256" key="11">
    <source>
        <dbReference type="ARBA" id="ARBA00022842"/>
    </source>
</evidence>
<feature type="domain" description="Nucleoside diphosphate kinase-like" evidence="17">
    <location>
        <begin position="1"/>
        <end position="138"/>
    </location>
</feature>
<comment type="similarity">
    <text evidence="1 13 14 15">Belongs to the NDK family.</text>
</comment>
<keyword evidence="9 13" id="KW-0418">Kinase</keyword>
<evidence type="ECO:0000256" key="10">
    <source>
        <dbReference type="ARBA" id="ARBA00022840"/>
    </source>
</evidence>
<dbReference type="GO" id="GO:0006228">
    <property type="term" value="P:UTP biosynthetic process"/>
    <property type="evidence" value="ECO:0007669"/>
    <property type="project" value="UniProtKB-UniRule"/>
</dbReference>
<feature type="binding site" evidence="13 14">
    <location>
        <position position="85"/>
    </location>
    <ligand>
        <name>ATP</name>
        <dbReference type="ChEBI" id="CHEBI:30616"/>
    </ligand>
</feature>
<reference evidence="18 19" key="1">
    <citation type="submission" date="2014-11" db="EMBL/GenBank/DDBJ databases">
        <title>Draft genome sequence of Chelonobacter oris 1662T, associated with respiratory disease in Hermann's Tortoises.</title>
        <authorList>
            <person name="Kudirkiene E."/>
            <person name="Hansen M.J."/>
            <person name="Bojesen A.M."/>
        </authorList>
    </citation>
    <scope>NUCLEOTIDE SEQUENCE [LARGE SCALE GENOMIC DNA]</scope>
    <source>
        <strain evidence="18 19">1662</strain>
    </source>
</reference>
<dbReference type="HAMAP" id="MF_00451">
    <property type="entry name" value="NDP_kinase"/>
    <property type="match status" value="1"/>
</dbReference>
<evidence type="ECO:0000256" key="7">
    <source>
        <dbReference type="ARBA" id="ARBA00022723"/>
    </source>
</evidence>
<dbReference type="GO" id="GO:0046872">
    <property type="term" value="F:metal ion binding"/>
    <property type="evidence" value="ECO:0007669"/>
    <property type="project" value="UniProtKB-KW"/>
</dbReference>
<dbReference type="PROSITE" id="PS00469">
    <property type="entry name" value="NDPK"/>
    <property type="match status" value="1"/>
</dbReference>
<dbReference type="InterPro" id="IPR023005">
    <property type="entry name" value="Nucleoside_diP_kinase_AS"/>
</dbReference>
<dbReference type="FunFam" id="3.30.70.141:FF:000003">
    <property type="entry name" value="Nucleoside diphosphate kinase"/>
    <property type="match status" value="1"/>
</dbReference>
<evidence type="ECO:0000256" key="5">
    <source>
        <dbReference type="ARBA" id="ARBA00022553"/>
    </source>
</evidence>
<evidence type="ECO:0000256" key="6">
    <source>
        <dbReference type="ARBA" id="ARBA00022679"/>
    </source>
</evidence>
<dbReference type="CDD" id="cd04413">
    <property type="entry name" value="NDPk_I"/>
    <property type="match status" value="1"/>
</dbReference>
<dbReference type="GO" id="GO:0006241">
    <property type="term" value="P:CTP biosynthetic process"/>
    <property type="evidence" value="ECO:0007669"/>
    <property type="project" value="UniProtKB-UniRule"/>
</dbReference>
<sequence>MQQTLSIIKPDAVKQNRIGAIFSRFESARFTIVATKMLHLTEEQAGGFYAEHKGQPFYENLVRFMTSGPVVVSVLQGENVIKRHRELIGATDPQAAAAGTLRFDFAASKSINAVHGSDSEQSAKREIEYFFTESEIFSRQTKG</sequence>
<keyword evidence="5 13" id="KW-0597">Phosphoprotein</keyword>
<keyword evidence="11 13" id="KW-0460">Magnesium</keyword>
<dbReference type="NCBIfam" id="NF001908">
    <property type="entry name" value="PRK00668.1"/>
    <property type="match status" value="1"/>
</dbReference>
<comment type="function">
    <text evidence="13">Major role in the synthesis of nucleoside triphosphates other than ATP. The ATP gamma phosphate is transferred to the NDP beta phosphate via a ping-pong mechanism, using a phosphorylated active-site intermediate.</text>
</comment>
<evidence type="ECO:0000256" key="13">
    <source>
        <dbReference type="HAMAP-Rule" id="MF_00451"/>
    </source>
</evidence>
<evidence type="ECO:0000256" key="9">
    <source>
        <dbReference type="ARBA" id="ARBA00022777"/>
    </source>
</evidence>
<feature type="binding site" evidence="13 14">
    <location>
        <position position="102"/>
    </location>
    <ligand>
        <name>ATP</name>
        <dbReference type="ChEBI" id="CHEBI:30616"/>
    </ligand>
</feature>
<dbReference type="SMART" id="SM00562">
    <property type="entry name" value="NDK"/>
    <property type="match status" value="1"/>
</dbReference>
<dbReference type="PROSITE" id="PS51374">
    <property type="entry name" value="NDPK_LIKE"/>
    <property type="match status" value="1"/>
</dbReference>
<name>A0A0A3ALM6_9PAST</name>
<evidence type="ECO:0000256" key="8">
    <source>
        <dbReference type="ARBA" id="ARBA00022741"/>
    </source>
</evidence>
<keyword evidence="7 13" id="KW-0479">Metal-binding</keyword>
<evidence type="ECO:0000256" key="12">
    <source>
        <dbReference type="ARBA" id="ARBA00023080"/>
    </source>
</evidence>
<comment type="catalytic activity">
    <reaction evidence="13 16">
        <text>a 2'-deoxyribonucleoside 5'-diphosphate + ATP = a 2'-deoxyribonucleoside 5'-triphosphate + ADP</text>
        <dbReference type="Rhea" id="RHEA:44640"/>
        <dbReference type="ChEBI" id="CHEBI:30616"/>
        <dbReference type="ChEBI" id="CHEBI:61560"/>
        <dbReference type="ChEBI" id="CHEBI:73316"/>
        <dbReference type="ChEBI" id="CHEBI:456216"/>
        <dbReference type="EC" id="2.7.4.6"/>
    </reaction>
</comment>
<dbReference type="STRING" id="505317.OA57_07680"/>
<dbReference type="Pfam" id="PF00334">
    <property type="entry name" value="NDK"/>
    <property type="match status" value="1"/>
</dbReference>
<feature type="binding site" evidence="13 14">
    <location>
        <position position="9"/>
    </location>
    <ligand>
        <name>ATP</name>
        <dbReference type="ChEBI" id="CHEBI:30616"/>
    </ligand>
</feature>
<evidence type="ECO:0000256" key="1">
    <source>
        <dbReference type="ARBA" id="ARBA00008142"/>
    </source>
</evidence>
<dbReference type="EC" id="2.7.4.6" evidence="2 13"/>
<evidence type="ECO:0000256" key="16">
    <source>
        <dbReference type="RuleBase" id="RU004013"/>
    </source>
</evidence>
<dbReference type="OrthoDB" id="9801161at2"/>
<protein>
    <recommendedName>
        <fullName evidence="3 13">Nucleoside diphosphate kinase</fullName>
        <shortName evidence="13">NDK</shortName>
        <shortName evidence="13">NDP kinase</shortName>
        <ecNumber evidence="2 13">2.7.4.6</ecNumber>
    </recommendedName>
    <alternativeName>
        <fullName evidence="13">Nucleoside-2-P kinase</fullName>
    </alternativeName>
</protein>
<dbReference type="InterPro" id="IPR036850">
    <property type="entry name" value="NDK-like_dom_sf"/>
</dbReference>
<keyword evidence="8 13" id="KW-0547">Nucleotide-binding</keyword>
<keyword evidence="12 13" id="KW-0546">Nucleotide metabolism</keyword>
<dbReference type="GO" id="GO:0006183">
    <property type="term" value="P:GTP biosynthetic process"/>
    <property type="evidence" value="ECO:0007669"/>
    <property type="project" value="UniProtKB-UniRule"/>
</dbReference>
<dbReference type="PANTHER" id="PTHR46161:SF3">
    <property type="entry name" value="NUCLEOSIDE DIPHOSPHATE KINASE DDB_G0292928-RELATED"/>
    <property type="match status" value="1"/>
</dbReference>
<evidence type="ECO:0000256" key="2">
    <source>
        <dbReference type="ARBA" id="ARBA00012966"/>
    </source>
</evidence>
<evidence type="ECO:0000313" key="19">
    <source>
        <dbReference type="Proteomes" id="UP000030380"/>
    </source>
</evidence>
<dbReference type="GO" id="GO:0005524">
    <property type="term" value="F:ATP binding"/>
    <property type="evidence" value="ECO:0007669"/>
    <property type="project" value="UniProtKB-UniRule"/>
</dbReference>
<evidence type="ECO:0000256" key="3">
    <source>
        <dbReference type="ARBA" id="ARBA00017632"/>
    </source>
</evidence>
<dbReference type="SUPFAM" id="SSF54919">
    <property type="entry name" value="Nucleoside diphosphate kinase, NDK"/>
    <property type="match status" value="1"/>
</dbReference>
<feature type="active site" description="Pros-phosphohistidine intermediate" evidence="13 14">
    <location>
        <position position="115"/>
    </location>
</feature>
<dbReference type="PRINTS" id="PR01243">
    <property type="entry name" value="NUCDPKINASE"/>
</dbReference>
<keyword evidence="6 13" id="KW-0808">Transferase</keyword>
<evidence type="ECO:0000256" key="14">
    <source>
        <dbReference type="PROSITE-ProRule" id="PRU00706"/>
    </source>
</evidence>
<dbReference type="EMBL" id="JSUM01000012">
    <property type="protein sequence ID" value="KGQ70201.1"/>
    <property type="molecule type" value="Genomic_DNA"/>
</dbReference>
<keyword evidence="4 13" id="KW-0963">Cytoplasm</keyword>
<evidence type="ECO:0000313" key="18">
    <source>
        <dbReference type="EMBL" id="KGQ70201.1"/>
    </source>
</evidence>
<dbReference type="Gene3D" id="3.30.70.141">
    <property type="entry name" value="Nucleoside diphosphate kinase-like domain"/>
    <property type="match status" value="1"/>
</dbReference>
<evidence type="ECO:0000256" key="4">
    <source>
        <dbReference type="ARBA" id="ARBA00022490"/>
    </source>
</evidence>
<dbReference type="PANTHER" id="PTHR46161">
    <property type="entry name" value="NUCLEOSIDE DIPHOSPHATE KINASE"/>
    <property type="match status" value="1"/>
</dbReference>
<evidence type="ECO:0000256" key="15">
    <source>
        <dbReference type="RuleBase" id="RU004011"/>
    </source>
</evidence>
<dbReference type="GO" id="GO:0004550">
    <property type="term" value="F:nucleoside diphosphate kinase activity"/>
    <property type="evidence" value="ECO:0007669"/>
    <property type="project" value="UniProtKB-UniRule"/>
</dbReference>
<feature type="binding site" evidence="13 14">
    <location>
        <position position="91"/>
    </location>
    <ligand>
        <name>ATP</name>
        <dbReference type="ChEBI" id="CHEBI:30616"/>
    </ligand>
</feature>
<evidence type="ECO:0000259" key="17">
    <source>
        <dbReference type="SMART" id="SM00562"/>
    </source>
</evidence>
<keyword evidence="10 13" id="KW-0067">ATP-binding</keyword>
<organism evidence="18 19">
    <name type="scientific">Chelonobacter oris</name>
    <dbReference type="NCBI Taxonomy" id="505317"/>
    <lineage>
        <taxon>Bacteria</taxon>
        <taxon>Pseudomonadati</taxon>
        <taxon>Pseudomonadota</taxon>
        <taxon>Gammaproteobacteria</taxon>
        <taxon>Pasteurellales</taxon>
        <taxon>Pasteurellaceae</taxon>
        <taxon>Chelonobacter</taxon>
    </lineage>
</organism>
<accession>A0A0A3ALM6</accession>
<comment type="caution">
    <text evidence="18">The sequence shown here is derived from an EMBL/GenBank/DDBJ whole genome shotgun (WGS) entry which is preliminary data.</text>
</comment>
<gene>
    <name evidence="13" type="primary">ndk</name>
    <name evidence="18" type="ORF">OA57_07680</name>
</gene>
<keyword evidence="19" id="KW-1185">Reference proteome</keyword>
<comment type="cofactor">
    <cofactor evidence="13">
        <name>Mg(2+)</name>
        <dbReference type="ChEBI" id="CHEBI:18420"/>
    </cofactor>
</comment>
<feature type="binding site" evidence="13 14">
    <location>
        <position position="112"/>
    </location>
    <ligand>
        <name>ATP</name>
        <dbReference type="ChEBI" id="CHEBI:30616"/>
    </ligand>
</feature>
<comment type="catalytic activity">
    <reaction evidence="13">
        <text>a ribonucleoside 5'-diphosphate + ATP = a ribonucleoside 5'-triphosphate + ADP</text>
        <dbReference type="Rhea" id="RHEA:18113"/>
        <dbReference type="ChEBI" id="CHEBI:30616"/>
        <dbReference type="ChEBI" id="CHEBI:57930"/>
        <dbReference type="ChEBI" id="CHEBI:61557"/>
        <dbReference type="ChEBI" id="CHEBI:456216"/>
        <dbReference type="EC" id="2.7.4.6"/>
    </reaction>
</comment>
<dbReference type="InterPro" id="IPR001564">
    <property type="entry name" value="Nucleoside_diP_kinase"/>
</dbReference>
<dbReference type="RefSeq" id="WP_034615875.1">
    <property type="nucleotide sequence ID" value="NZ_JSUM01000012.1"/>
</dbReference>